<dbReference type="PANTHER" id="PTHR30026:SF20">
    <property type="entry name" value="OUTER MEMBRANE PROTEIN TOLC"/>
    <property type="match status" value="1"/>
</dbReference>
<evidence type="ECO:0000256" key="3">
    <source>
        <dbReference type="ARBA" id="ARBA00022692"/>
    </source>
</evidence>
<evidence type="ECO:0000313" key="7">
    <source>
        <dbReference type="EMBL" id="MDG0861616.1"/>
    </source>
</evidence>
<evidence type="ECO:0000256" key="2">
    <source>
        <dbReference type="ARBA" id="ARBA00022452"/>
    </source>
</evidence>
<dbReference type="GO" id="GO:0009279">
    <property type="term" value="C:cell outer membrane"/>
    <property type="evidence" value="ECO:0007669"/>
    <property type="project" value="UniProtKB-SubCell"/>
</dbReference>
<keyword evidence="4" id="KW-0472">Membrane</keyword>
<evidence type="ECO:0000313" key="8">
    <source>
        <dbReference type="Proteomes" id="UP001152766"/>
    </source>
</evidence>
<keyword evidence="5" id="KW-0998">Cell outer membrane</keyword>
<dbReference type="GO" id="GO:0015288">
    <property type="term" value="F:porin activity"/>
    <property type="evidence" value="ECO:0007669"/>
    <property type="project" value="TreeGrafter"/>
</dbReference>
<name>A0A9X4LCY9_9BURK</name>
<accession>A0A9X4LCY9</accession>
<comment type="caution">
    <text evidence="7">The sequence shown here is derived from an EMBL/GenBank/DDBJ whole genome shotgun (WGS) entry which is preliminary data.</text>
</comment>
<dbReference type="AlphaFoldDB" id="A0A9X4LCY9"/>
<organism evidence="7 8">
    <name type="scientific">Pelomonas aquatica</name>
    <dbReference type="NCBI Taxonomy" id="431058"/>
    <lineage>
        <taxon>Bacteria</taxon>
        <taxon>Pseudomonadati</taxon>
        <taxon>Pseudomonadota</taxon>
        <taxon>Betaproteobacteria</taxon>
        <taxon>Burkholderiales</taxon>
        <taxon>Sphaerotilaceae</taxon>
        <taxon>Roseateles</taxon>
    </lineage>
</organism>
<protein>
    <submittedName>
        <fullName evidence="7">TolC family protein</fullName>
    </submittedName>
</protein>
<keyword evidence="2" id="KW-1134">Transmembrane beta strand</keyword>
<keyword evidence="8" id="KW-1185">Reference proteome</keyword>
<proteinExistence type="predicted"/>
<keyword evidence="6" id="KW-0732">Signal</keyword>
<feature type="signal peptide" evidence="6">
    <location>
        <begin position="1"/>
        <end position="22"/>
    </location>
</feature>
<dbReference type="GO" id="GO:0015562">
    <property type="term" value="F:efflux transmembrane transporter activity"/>
    <property type="evidence" value="ECO:0007669"/>
    <property type="project" value="InterPro"/>
</dbReference>
<evidence type="ECO:0000256" key="5">
    <source>
        <dbReference type="ARBA" id="ARBA00023237"/>
    </source>
</evidence>
<feature type="chain" id="PRO_5040928218" evidence="6">
    <location>
        <begin position="23"/>
        <end position="416"/>
    </location>
</feature>
<gene>
    <name evidence="7" type="ORF">EXJ73_03900</name>
</gene>
<reference evidence="7" key="1">
    <citation type="submission" date="2019-02" db="EMBL/GenBank/DDBJ databases">
        <title>Draft genome of the type strain Pelomonas aquatica CCUG 52575T.</title>
        <authorList>
            <person name="Gomila M."/>
            <person name="Lalucat J."/>
        </authorList>
    </citation>
    <scope>NUCLEOTIDE SEQUENCE</scope>
    <source>
        <strain evidence="7">CCUG 52575</strain>
    </source>
</reference>
<dbReference type="SUPFAM" id="SSF56954">
    <property type="entry name" value="Outer membrane efflux proteins (OEP)"/>
    <property type="match status" value="1"/>
</dbReference>
<sequence length="416" mass="44916">MKRLAARFIACAWLCVTLSARAEDVPTPGFLPSTAQASAWIEADPAVASARLAAEAANHGGAAIAAGPHEWTARVQGQRRSYQDSGARSNEWTAALERAIRVNGKAGLDRQLRDLEVELGRARLGEARHEAARTLADAWTGVIVAKRQHALLRDQLAIAMSNLDVVTKRQRAGDASALDSNVAQGDIGSIARDVSQAATEVVKAEATLRVRFAAVVPDGIVLPPPQTPVWPEAQWRERVLEEADPIKTAETEWRRAGVTAARARADRIADPTVGVFAANEAMRNERVVGLSISIPFGGSYRSARALQAGKETDALQAALDQTRREIELEAAQTYAEATGSLERWRIASETARLSAESARLMQRAYGLGAADLQALLLARRQATDAARAAVQAQGEAVRWEMRLLIDAHLIWDLAQD</sequence>
<keyword evidence="3" id="KW-0812">Transmembrane</keyword>
<dbReference type="RefSeq" id="WP_268149221.1">
    <property type="nucleotide sequence ID" value="NZ_JAPPUW010000006.1"/>
</dbReference>
<dbReference type="InterPro" id="IPR051906">
    <property type="entry name" value="TolC-like"/>
</dbReference>
<evidence type="ECO:0000256" key="4">
    <source>
        <dbReference type="ARBA" id="ARBA00023136"/>
    </source>
</evidence>
<dbReference type="GO" id="GO:1990281">
    <property type="term" value="C:efflux pump complex"/>
    <property type="evidence" value="ECO:0007669"/>
    <property type="project" value="TreeGrafter"/>
</dbReference>
<dbReference type="Proteomes" id="UP001152766">
    <property type="component" value="Unassembled WGS sequence"/>
</dbReference>
<comment type="subcellular location">
    <subcellularLocation>
        <location evidence="1">Cell outer membrane</location>
    </subcellularLocation>
</comment>
<dbReference type="PANTHER" id="PTHR30026">
    <property type="entry name" value="OUTER MEMBRANE PROTEIN TOLC"/>
    <property type="match status" value="1"/>
</dbReference>
<evidence type="ECO:0000256" key="6">
    <source>
        <dbReference type="SAM" id="SignalP"/>
    </source>
</evidence>
<evidence type="ECO:0000256" key="1">
    <source>
        <dbReference type="ARBA" id="ARBA00004442"/>
    </source>
</evidence>
<dbReference type="Gene3D" id="1.20.1600.10">
    <property type="entry name" value="Outer membrane efflux proteins (OEP)"/>
    <property type="match status" value="1"/>
</dbReference>
<dbReference type="EMBL" id="SGUG01000004">
    <property type="protein sequence ID" value="MDG0861616.1"/>
    <property type="molecule type" value="Genomic_DNA"/>
</dbReference>